<dbReference type="SUPFAM" id="SSF57667">
    <property type="entry name" value="beta-beta-alpha zinc fingers"/>
    <property type="match status" value="1"/>
</dbReference>
<feature type="domain" description="C2H2-type" evidence="6">
    <location>
        <begin position="91"/>
        <end position="118"/>
    </location>
</feature>
<dbReference type="InterPro" id="IPR013087">
    <property type="entry name" value="Znf_C2H2_type"/>
</dbReference>
<evidence type="ECO:0000259" key="6">
    <source>
        <dbReference type="PROSITE" id="PS50157"/>
    </source>
</evidence>
<evidence type="ECO:0000256" key="5">
    <source>
        <dbReference type="PROSITE-ProRule" id="PRU00042"/>
    </source>
</evidence>
<protein>
    <submittedName>
        <fullName evidence="7">Zinc finger Y-chromosomal protein</fullName>
    </submittedName>
</protein>
<feature type="domain" description="C2H2-type" evidence="6">
    <location>
        <begin position="118"/>
        <end position="146"/>
    </location>
</feature>
<evidence type="ECO:0000256" key="2">
    <source>
        <dbReference type="ARBA" id="ARBA00022737"/>
    </source>
</evidence>
<dbReference type="GO" id="GO:0005634">
    <property type="term" value="C:nucleus"/>
    <property type="evidence" value="ECO:0007669"/>
    <property type="project" value="TreeGrafter"/>
</dbReference>
<evidence type="ECO:0000256" key="3">
    <source>
        <dbReference type="ARBA" id="ARBA00022771"/>
    </source>
</evidence>
<dbReference type="PANTHER" id="PTHR24409:SF295">
    <property type="entry name" value="AZ2-RELATED"/>
    <property type="match status" value="1"/>
</dbReference>
<evidence type="ECO:0000313" key="7">
    <source>
        <dbReference type="EMBL" id="GFS10783.1"/>
    </source>
</evidence>
<sequence>MLARPIRTGFEARPCLAIAIQSEEGLHQGKQLNESYSSGYYDVYQDPGGSYGATCQNPTGAGDTTRCLRCGVVVLRENLTQHMQEVHQMLFFCRLCEMGFRTVSGLKHHLRAHEGRKFTCPICDYKFKHKWHLKGHLKSVHKRAQCSTCSEMFNVGDEFNQHVLYCK</sequence>
<accession>A0AAV4ILS3</accession>
<dbReference type="Gene3D" id="3.30.160.60">
    <property type="entry name" value="Classic Zinc Finger"/>
    <property type="match status" value="2"/>
</dbReference>
<dbReference type="SMART" id="SM00355">
    <property type="entry name" value="ZnF_C2H2"/>
    <property type="match status" value="4"/>
</dbReference>
<dbReference type="Pfam" id="PF00096">
    <property type="entry name" value="zf-C2H2"/>
    <property type="match status" value="1"/>
</dbReference>
<dbReference type="InterPro" id="IPR036236">
    <property type="entry name" value="Znf_C2H2_sf"/>
</dbReference>
<dbReference type="GO" id="GO:0000981">
    <property type="term" value="F:DNA-binding transcription factor activity, RNA polymerase II-specific"/>
    <property type="evidence" value="ECO:0007669"/>
    <property type="project" value="TreeGrafter"/>
</dbReference>
<gene>
    <name evidence="7" type="ORF">ElyMa_006655400</name>
</gene>
<reference evidence="7 8" key="1">
    <citation type="journal article" date="2021" name="Elife">
        <title>Chloroplast acquisition without the gene transfer in kleptoplastic sea slugs, Plakobranchus ocellatus.</title>
        <authorList>
            <person name="Maeda T."/>
            <person name="Takahashi S."/>
            <person name="Yoshida T."/>
            <person name="Shimamura S."/>
            <person name="Takaki Y."/>
            <person name="Nagai Y."/>
            <person name="Toyoda A."/>
            <person name="Suzuki Y."/>
            <person name="Arimoto A."/>
            <person name="Ishii H."/>
            <person name="Satoh N."/>
            <person name="Nishiyama T."/>
            <person name="Hasebe M."/>
            <person name="Maruyama T."/>
            <person name="Minagawa J."/>
            <person name="Obokata J."/>
            <person name="Shigenobu S."/>
        </authorList>
    </citation>
    <scope>NUCLEOTIDE SEQUENCE [LARGE SCALE GENOMIC DNA]</scope>
</reference>
<dbReference type="EMBL" id="BMAT01013347">
    <property type="protein sequence ID" value="GFS10783.1"/>
    <property type="molecule type" value="Genomic_DNA"/>
</dbReference>
<proteinExistence type="predicted"/>
<keyword evidence="4" id="KW-0862">Zinc</keyword>
<dbReference type="PROSITE" id="PS00028">
    <property type="entry name" value="ZINC_FINGER_C2H2_1"/>
    <property type="match status" value="2"/>
</dbReference>
<evidence type="ECO:0000256" key="4">
    <source>
        <dbReference type="ARBA" id="ARBA00022833"/>
    </source>
</evidence>
<dbReference type="AlphaFoldDB" id="A0AAV4ILS3"/>
<keyword evidence="8" id="KW-1185">Reference proteome</keyword>
<dbReference type="PANTHER" id="PTHR24409">
    <property type="entry name" value="ZINC FINGER PROTEIN 142"/>
    <property type="match status" value="1"/>
</dbReference>
<organism evidence="7 8">
    <name type="scientific">Elysia marginata</name>
    <dbReference type="NCBI Taxonomy" id="1093978"/>
    <lineage>
        <taxon>Eukaryota</taxon>
        <taxon>Metazoa</taxon>
        <taxon>Spiralia</taxon>
        <taxon>Lophotrochozoa</taxon>
        <taxon>Mollusca</taxon>
        <taxon>Gastropoda</taxon>
        <taxon>Heterobranchia</taxon>
        <taxon>Euthyneura</taxon>
        <taxon>Panpulmonata</taxon>
        <taxon>Sacoglossa</taxon>
        <taxon>Placobranchoidea</taxon>
        <taxon>Plakobranchidae</taxon>
        <taxon>Elysia</taxon>
    </lineage>
</organism>
<evidence type="ECO:0000256" key="1">
    <source>
        <dbReference type="ARBA" id="ARBA00022723"/>
    </source>
</evidence>
<keyword evidence="1" id="KW-0479">Metal-binding</keyword>
<evidence type="ECO:0000313" key="8">
    <source>
        <dbReference type="Proteomes" id="UP000762676"/>
    </source>
</evidence>
<dbReference type="GO" id="GO:0000977">
    <property type="term" value="F:RNA polymerase II transcription regulatory region sequence-specific DNA binding"/>
    <property type="evidence" value="ECO:0007669"/>
    <property type="project" value="TreeGrafter"/>
</dbReference>
<keyword evidence="2" id="KW-0677">Repeat</keyword>
<keyword evidence="3 5" id="KW-0863">Zinc-finger</keyword>
<dbReference type="Proteomes" id="UP000762676">
    <property type="component" value="Unassembled WGS sequence"/>
</dbReference>
<dbReference type="GO" id="GO:0008270">
    <property type="term" value="F:zinc ion binding"/>
    <property type="evidence" value="ECO:0007669"/>
    <property type="project" value="UniProtKB-KW"/>
</dbReference>
<name>A0AAV4ILS3_9GAST</name>
<comment type="caution">
    <text evidence="7">The sequence shown here is derived from an EMBL/GenBank/DDBJ whole genome shotgun (WGS) entry which is preliminary data.</text>
</comment>
<dbReference type="PROSITE" id="PS50157">
    <property type="entry name" value="ZINC_FINGER_C2H2_2"/>
    <property type="match status" value="2"/>
</dbReference>